<dbReference type="Gene3D" id="3.40.50.1820">
    <property type="entry name" value="alpha/beta hydrolase"/>
    <property type="match status" value="1"/>
</dbReference>
<dbReference type="InterPro" id="IPR050300">
    <property type="entry name" value="GDXG_lipolytic_enzyme"/>
</dbReference>
<dbReference type="Proteomes" id="UP000198822">
    <property type="component" value="Chromosome I"/>
</dbReference>
<keyword evidence="1" id="KW-0378">Hydrolase</keyword>
<name>A0A1G8CIL1_9MICO</name>
<organism evidence="3 4">
    <name type="scientific">Agrococcus jejuensis</name>
    <dbReference type="NCBI Taxonomy" id="399736"/>
    <lineage>
        <taxon>Bacteria</taxon>
        <taxon>Bacillati</taxon>
        <taxon>Actinomycetota</taxon>
        <taxon>Actinomycetes</taxon>
        <taxon>Micrococcales</taxon>
        <taxon>Microbacteriaceae</taxon>
        <taxon>Agrococcus</taxon>
    </lineage>
</organism>
<dbReference type="STRING" id="399736.SAMN04489720_1304"/>
<protein>
    <submittedName>
        <fullName evidence="3">Acetyl esterase/lipase</fullName>
    </submittedName>
</protein>
<evidence type="ECO:0000256" key="1">
    <source>
        <dbReference type="ARBA" id="ARBA00022801"/>
    </source>
</evidence>
<dbReference type="InterPro" id="IPR013094">
    <property type="entry name" value="AB_hydrolase_3"/>
</dbReference>
<reference evidence="4" key="1">
    <citation type="submission" date="2016-10" db="EMBL/GenBank/DDBJ databases">
        <authorList>
            <person name="Varghese N."/>
            <person name="Submissions S."/>
        </authorList>
    </citation>
    <scope>NUCLEOTIDE SEQUENCE [LARGE SCALE GENOMIC DNA]</scope>
    <source>
        <strain evidence="4">DSM 22002</strain>
    </source>
</reference>
<evidence type="ECO:0000259" key="2">
    <source>
        <dbReference type="Pfam" id="PF07859"/>
    </source>
</evidence>
<gene>
    <name evidence="3" type="ORF">SAMN04489720_1304</name>
</gene>
<dbReference type="Pfam" id="PF07859">
    <property type="entry name" value="Abhydrolase_3"/>
    <property type="match status" value="1"/>
</dbReference>
<dbReference type="SUPFAM" id="SSF53474">
    <property type="entry name" value="alpha/beta-Hydrolases"/>
    <property type="match status" value="1"/>
</dbReference>
<sequence length="330" mass="34421">MSVRSLAVLGFGAAVGGAVARRVAAAGQVDPQYRSAALLLPDVQLVRPMAALFRRVRPRPTAIADGVVATDRLVRARDGRGIRVWVYEAATDGAPVPAVLHVHGGGYVMGDPVASHARCSAIAAELGVRVVSVDYRLAPEHPFPAAIDDCVDVLAWMHASADAEGVDAARIAVVGDSAGGGLGACTAQAGFDLGLPVAFQALVYPMLDDRTRRRVDDRGRYAWPASSNRFAWDAYLAGAPGTSPYAAAARRADLAGLPPAWIGVGSLDLLHAEDLAYASRLRAAGVPVEVVEVPGAYHAFETLRPDAPGSQTFEHLLREALRAGLGLGAS</sequence>
<feature type="domain" description="Alpha/beta hydrolase fold-3" evidence="2">
    <location>
        <begin position="99"/>
        <end position="301"/>
    </location>
</feature>
<dbReference type="PANTHER" id="PTHR48081:SF8">
    <property type="entry name" value="ALPHA_BETA HYDROLASE FOLD-3 DOMAIN-CONTAINING PROTEIN-RELATED"/>
    <property type="match status" value="1"/>
</dbReference>
<dbReference type="RefSeq" id="WP_092503504.1">
    <property type="nucleotide sequence ID" value="NZ_LT629695.1"/>
</dbReference>
<proteinExistence type="predicted"/>
<dbReference type="OrthoDB" id="9803828at2"/>
<keyword evidence="4" id="KW-1185">Reference proteome</keyword>
<evidence type="ECO:0000313" key="3">
    <source>
        <dbReference type="EMBL" id="SDH45272.1"/>
    </source>
</evidence>
<evidence type="ECO:0000313" key="4">
    <source>
        <dbReference type="Proteomes" id="UP000198822"/>
    </source>
</evidence>
<dbReference type="AlphaFoldDB" id="A0A1G8CIL1"/>
<accession>A0A1G8CIL1</accession>
<dbReference type="InterPro" id="IPR029058">
    <property type="entry name" value="AB_hydrolase_fold"/>
</dbReference>
<dbReference type="PANTHER" id="PTHR48081">
    <property type="entry name" value="AB HYDROLASE SUPERFAMILY PROTEIN C4A8.06C"/>
    <property type="match status" value="1"/>
</dbReference>
<dbReference type="GO" id="GO:0016787">
    <property type="term" value="F:hydrolase activity"/>
    <property type="evidence" value="ECO:0007669"/>
    <property type="project" value="UniProtKB-KW"/>
</dbReference>
<dbReference type="EMBL" id="LT629695">
    <property type="protein sequence ID" value="SDH45272.1"/>
    <property type="molecule type" value="Genomic_DNA"/>
</dbReference>